<proteinExistence type="predicted"/>
<name>A0ACC0SWD2_POPTR</name>
<reference evidence="1 2" key="1">
    <citation type="journal article" date="2006" name="Science">
        <title>The genome of black cottonwood, Populus trichocarpa (Torr. &amp; Gray).</title>
        <authorList>
            <person name="Tuskan G.A."/>
            <person name="Difazio S."/>
            <person name="Jansson S."/>
            <person name="Bohlmann J."/>
            <person name="Grigoriev I."/>
            <person name="Hellsten U."/>
            <person name="Putnam N."/>
            <person name="Ralph S."/>
            <person name="Rombauts S."/>
            <person name="Salamov A."/>
            <person name="Schein J."/>
            <person name="Sterck L."/>
            <person name="Aerts A."/>
            <person name="Bhalerao R.R."/>
            <person name="Bhalerao R.P."/>
            <person name="Blaudez D."/>
            <person name="Boerjan W."/>
            <person name="Brun A."/>
            <person name="Brunner A."/>
            <person name="Busov V."/>
            <person name="Campbell M."/>
            <person name="Carlson J."/>
            <person name="Chalot M."/>
            <person name="Chapman J."/>
            <person name="Chen G.L."/>
            <person name="Cooper D."/>
            <person name="Coutinho P.M."/>
            <person name="Couturier J."/>
            <person name="Covert S."/>
            <person name="Cronk Q."/>
            <person name="Cunningham R."/>
            <person name="Davis J."/>
            <person name="Degroeve S."/>
            <person name="Dejardin A."/>
            <person name="Depamphilis C."/>
            <person name="Detter J."/>
            <person name="Dirks B."/>
            <person name="Dubchak I."/>
            <person name="Duplessis S."/>
            <person name="Ehlting J."/>
            <person name="Ellis B."/>
            <person name="Gendler K."/>
            <person name="Goodstein D."/>
            <person name="Gribskov M."/>
            <person name="Grimwood J."/>
            <person name="Groover A."/>
            <person name="Gunter L."/>
            <person name="Hamberger B."/>
            <person name="Heinze B."/>
            <person name="Helariutta Y."/>
            <person name="Henrissat B."/>
            <person name="Holligan D."/>
            <person name="Holt R."/>
            <person name="Huang W."/>
            <person name="Islam-Faridi N."/>
            <person name="Jones S."/>
            <person name="Jones-Rhoades M."/>
            <person name="Jorgensen R."/>
            <person name="Joshi C."/>
            <person name="Kangasjarvi J."/>
            <person name="Karlsson J."/>
            <person name="Kelleher C."/>
            <person name="Kirkpatrick R."/>
            <person name="Kirst M."/>
            <person name="Kohler A."/>
            <person name="Kalluri U."/>
            <person name="Larimer F."/>
            <person name="Leebens-Mack J."/>
            <person name="Leple J.C."/>
            <person name="Locascio P."/>
            <person name="Lou Y."/>
            <person name="Lucas S."/>
            <person name="Martin F."/>
            <person name="Montanini B."/>
            <person name="Napoli C."/>
            <person name="Nelson D.R."/>
            <person name="Nelson C."/>
            <person name="Nieminen K."/>
            <person name="Nilsson O."/>
            <person name="Pereda V."/>
            <person name="Peter G."/>
            <person name="Philippe R."/>
            <person name="Pilate G."/>
            <person name="Poliakov A."/>
            <person name="Razumovskaya J."/>
            <person name="Richardson P."/>
            <person name="Rinaldi C."/>
            <person name="Ritland K."/>
            <person name="Rouze P."/>
            <person name="Ryaboy D."/>
            <person name="Schmutz J."/>
            <person name="Schrader J."/>
            <person name="Segerman B."/>
            <person name="Shin H."/>
            <person name="Siddiqui A."/>
            <person name="Sterky F."/>
            <person name="Terry A."/>
            <person name="Tsai C.J."/>
            <person name="Uberbacher E."/>
            <person name="Unneberg P."/>
            <person name="Vahala J."/>
            <person name="Wall K."/>
            <person name="Wessler S."/>
            <person name="Yang G."/>
            <person name="Yin T."/>
            <person name="Douglas C."/>
            <person name="Marra M."/>
            <person name="Sandberg G."/>
            <person name="Van de Peer Y."/>
            <person name="Rokhsar D."/>
        </authorList>
    </citation>
    <scope>NUCLEOTIDE SEQUENCE [LARGE SCALE GENOMIC DNA]</scope>
    <source>
        <strain evidence="2">cv. Nisqually</strain>
    </source>
</reference>
<comment type="caution">
    <text evidence="1">The sequence shown here is derived from an EMBL/GenBank/DDBJ whole genome shotgun (WGS) entry which is preliminary data.</text>
</comment>
<evidence type="ECO:0000313" key="2">
    <source>
        <dbReference type="Proteomes" id="UP000006729"/>
    </source>
</evidence>
<protein>
    <submittedName>
        <fullName evidence="1">Uncharacterized protein</fullName>
    </submittedName>
</protein>
<accession>A0ACC0SWD2</accession>
<organism evidence="1 2">
    <name type="scientific">Populus trichocarpa</name>
    <name type="common">Western balsam poplar</name>
    <name type="synonym">Populus balsamifera subsp. trichocarpa</name>
    <dbReference type="NCBI Taxonomy" id="3694"/>
    <lineage>
        <taxon>Eukaryota</taxon>
        <taxon>Viridiplantae</taxon>
        <taxon>Streptophyta</taxon>
        <taxon>Embryophyta</taxon>
        <taxon>Tracheophyta</taxon>
        <taxon>Spermatophyta</taxon>
        <taxon>Magnoliopsida</taxon>
        <taxon>eudicotyledons</taxon>
        <taxon>Gunneridae</taxon>
        <taxon>Pentapetalae</taxon>
        <taxon>rosids</taxon>
        <taxon>fabids</taxon>
        <taxon>Malpighiales</taxon>
        <taxon>Salicaceae</taxon>
        <taxon>Saliceae</taxon>
        <taxon>Populus</taxon>
    </lineage>
</organism>
<dbReference type="EMBL" id="CM009295">
    <property type="protein sequence ID" value="KAI9393547.1"/>
    <property type="molecule type" value="Genomic_DNA"/>
</dbReference>
<sequence>MIPNLLCCLILCQLCTYRMLNRIVDPSNDLCIVCFPCIYRDNISFFNILRYHISSTNISPHLLTLKKISHYIAPIRIVLPIQPHTHRLKRIISFSSHNQQSQRTRMQKQRKTKYQIAETEQRLQKLNKYLLKLIRLLQNTKQICRN</sequence>
<evidence type="ECO:0000313" key="1">
    <source>
        <dbReference type="EMBL" id="KAI9393547.1"/>
    </source>
</evidence>
<dbReference type="Proteomes" id="UP000006729">
    <property type="component" value="Chromosome 6"/>
</dbReference>
<keyword evidence="2" id="KW-1185">Reference proteome</keyword>
<gene>
    <name evidence="1" type="ORF">POPTR_006G249450v4</name>
</gene>